<dbReference type="Proteomes" id="UP000251960">
    <property type="component" value="Chromosome 3"/>
</dbReference>
<gene>
    <name evidence="1" type="ORF">Zm00014a_024740</name>
</gene>
<comment type="caution">
    <text evidence="1">The sequence shown here is derived from an EMBL/GenBank/DDBJ whole genome shotgun (WGS) entry which is preliminary data.</text>
</comment>
<name>A0A3L6FCS3_MAIZE</name>
<proteinExistence type="predicted"/>
<evidence type="ECO:0000313" key="1">
    <source>
        <dbReference type="EMBL" id="PWZ30758.1"/>
    </source>
</evidence>
<dbReference type="AlphaFoldDB" id="A0A3L6FCS3"/>
<protein>
    <submittedName>
        <fullName evidence="1">Uncharacterized protein</fullName>
    </submittedName>
</protein>
<reference evidence="1" key="1">
    <citation type="journal article" date="2018" name="Nat. Genet.">
        <title>Extensive intraspecific gene order and gene structural variations between Mo17 and other maize genomes.</title>
        <authorList>
            <person name="Sun S."/>
            <person name="Zhou Y."/>
            <person name="Chen J."/>
            <person name="Shi J."/>
            <person name="Zhao H."/>
            <person name="Zhao H."/>
            <person name="Song W."/>
            <person name="Zhang M."/>
            <person name="Cui Y."/>
            <person name="Dong X."/>
            <person name="Liu H."/>
            <person name="Ma X."/>
            <person name="Jiao Y."/>
            <person name="Wang B."/>
            <person name="Wei X."/>
            <person name="Stein J.C."/>
            <person name="Glaubitz J.C."/>
            <person name="Lu F."/>
            <person name="Yu G."/>
            <person name="Liang C."/>
            <person name="Fengler K."/>
            <person name="Li B."/>
            <person name="Rafalski A."/>
            <person name="Schnable P.S."/>
            <person name="Ware D.H."/>
            <person name="Buckler E.S."/>
            <person name="Lai J."/>
        </authorList>
    </citation>
    <scope>NUCLEOTIDE SEQUENCE [LARGE SCALE GENOMIC DNA]</scope>
    <source>
        <tissue evidence="1">Seedling</tissue>
    </source>
</reference>
<accession>A0A3L6FCS3</accession>
<sequence length="39" mass="4345">MGRSDTLRYFLAIWAGLAHITNCGPCRGHWAHVVARHGL</sequence>
<organism evidence="1">
    <name type="scientific">Zea mays</name>
    <name type="common">Maize</name>
    <dbReference type="NCBI Taxonomy" id="4577"/>
    <lineage>
        <taxon>Eukaryota</taxon>
        <taxon>Viridiplantae</taxon>
        <taxon>Streptophyta</taxon>
        <taxon>Embryophyta</taxon>
        <taxon>Tracheophyta</taxon>
        <taxon>Spermatophyta</taxon>
        <taxon>Magnoliopsida</taxon>
        <taxon>Liliopsida</taxon>
        <taxon>Poales</taxon>
        <taxon>Poaceae</taxon>
        <taxon>PACMAD clade</taxon>
        <taxon>Panicoideae</taxon>
        <taxon>Andropogonodae</taxon>
        <taxon>Andropogoneae</taxon>
        <taxon>Tripsacinae</taxon>
        <taxon>Zea</taxon>
    </lineage>
</organism>
<dbReference type="EMBL" id="NCVQ01000004">
    <property type="protein sequence ID" value="PWZ30758.1"/>
    <property type="molecule type" value="Genomic_DNA"/>
</dbReference>